<evidence type="ECO:0000256" key="1">
    <source>
        <dbReference type="ARBA" id="ARBA00008857"/>
    </source>
</evidence>
<dbReference type="GO" id="GO:0015074">
    <property type="term" value="P:DNA integration"/>
    <property type="evidence" value="ECO:0007669"/>
    <property type="project" value="UniProtKB-KW"/>
</dbReference>
<dbReference type="Gene3D" id="1.10.150.130">
    <property type="match status" value="1"/>
</dbReference>
<dbReference type="InterPro" id="IPR028259">
    <property type="entry name" value="AP2-like_int_N"/>
</dbReference>
<dbReference type="GO" id="GO:0003677">
    <property type="term" value="F:DNA binding"/>
    <property type="evidence" value="ECO:0007669"/>
    <property type="project" value="UniProtKB-KW"/>
</dbReference>
<dbReference type="STRING" id="241244.ATY39_07050"/>
<proteinExistence type="inferred from homology"/>
<protein>
    <recommendedName>
        <fullName evidence="5">Tyr recombinase domain-containing protein</fullName>
    </recommendedName>
</protein>
<dbReference type="AlphaFoldDB" id="A0A143HBW7"/>
<dbReference type="EMBL" id="CP014806">
    <property type="protein sequence ID" value="AMW99243.1"/>
    <property type="molecule type" value="Genomic_DNA"/>
</dbReference>
<dbReference type="PROSITE" id="PS51898">
    <property type="entry name" value="TYR_RECOMBINASE"/>
    <property type="match status" value="1"/>
</dbReference>
<keyword evidence="4" id="KW-0233">DNA recombination</keyword>
<organism evidence="6 7">
    <name type="scientific">Rummeliibacillus stabekisii</name>
    <dbReference type="NCBI Taxonomy" id="241244"/>
    <lineage>
        <taxon>Bacteria</taxon>
        <taxon>Bacillati</taxon>
        <taxon>Bacillota</taxon>
        <taxon>Bacilli</taxon>
        <taxon>Bacillales</taxon>
        <taxon>Caryophanaceae</taxon>
        <taxon>Rummeliibacillus</taxon>
    </lineage>
</organism>
<evidence type="ECO:0000256" key="4">
    <source>
        <dbReference type="ARBA" id="ARBA00023172"/>
    </source>
</evidence>
<gene>
    <name evidence="6" type="ORF">ATY39_07050</name>
</gene>
<evidence type="ECO:0000259" key="5">
    <source>
        <dbReference type="PROSITE" id="PS51898"/>
    </source>
</evidence>
<evidence type="ECO:0000313" key="7">
    <source>
        <dbReference type="Proteomes" id="UP000076021"/>
    </source>
</evidence>
<dbReference type="Pfam" id="PF00589">
    <property type="entry name" value="Phage_integrase"/>
    <property type="match status" value="1"/>
</dbReference>
<dbReference type="InterPro" id="IPR011010">
    <property type="entry name" value="DNA_brk_join_enz"/>
</dbReference>
<dbReference type="InterPro" id="IPR050808">
    <property type="entry name" value="Phage_Integrase"/>
</dbReference>
<dbReference type="PANTHER" id="PTHR30629">
    <property type="entry name" value="PROPHAGE INTEGRASE"/>
    <property type="match status" value="1"/>
</dbReference>
<evidence type="ECO:0000313" key="6">
    <source>
        <dbReference type="EMBL" id="AMW99243.1"/>
    </source>
</evidence>
<comment type="similarity">
    <text evidence="1">Belongs to the 'phage' integrase family.</text>
</comment>
<keyword evidence="7" id="KW-1185">Reference proteome</keyword>
<dbReference type="Pfam" id="PF14659">
    <property type="entry name" value="Phage_int_SAM_3"/>
    <property type="match status" value="1"/>
</dbReference>
<reference evidence="6 7" key="1">
    <citation type="journal article" date="2016" name="Genome Announc.">
        <title>Whole-Genome Sequence of Rummeliibacillus stabekisii Strain PP9 Isolated from Antarctic Soil.</title>
        <authorList>
            <person name="da Mota F.F."/>
            <person name="Vollu R.E."/>
            <person name="Jurelevicius D."/>
            <person name="Seldin L."/>
        </authorList>
    </citation>
    <scope>NUCLEOTIDE SEQUENCE [LARGE SCALE GENOMIC DNA]</scope>
    <source>
        <strain evidence="6 7">PP9</strain>
    </source>
</reference>
<dbReference type="OrthoDB" id="9803188at2"/>
<keyword evidence="3" id="KW-0238">DNA-binding</keyword>
<feature type="domain" description="Tyr recombinase" evidence="5">
    <location>
        <begin position="163"/>
        <end position="360"/>
    </location>
</feature>
<dbReference type="Pfam" id="PF14657">
    <property type="entry name" value="Arm-DNA-bind_4"/>
    <property type="match status" value="1"/>
</dbReference>
<accession>A0A143HBW7</accession>
<dbReference type="RefSeq" id="WP_066787786.1">
    <property type="nucleotide sequence ID" value="NZ_CP014806.1"/>
</dbReference>
<dbReference type="InterPro" id="IPR010998">
    <property type="entry name" value="Integrase_recombinase_N"/>
</dbReference>
<dbReference type="InterPro" id="IPR004107">
    <property type="entry name" value="Integrase_SAM-like_N"/>
</dbReference>
<keyword evidence="2" id="KW-0229">DNA integration</keyword>
<dbReference type="PANTHER" id="PTHR30629:SF2">
    <property type="entry name" value="PROPHAGE INTEGRASE INTS-RELATED"/>
    <property type="match status" value="1"/>
</dbReference>
<reference evidence="7" key="2">
    <citation type="submission" date="2016-03" db="EMBL/GenBank/DDBJ databases">
        <authorList>
            <person name="Ploux O."/>
        </authorList>
    </citation>
    <scope>NUCLEOTIDE SEQUENCE [LARGE SCALE GENOMIC DNA]</scope>
    <source>
        <strain evidence="7">PP9</strain>
    </source>
</reference>
<dbReference type="InterPro" id="IPR013762">
    <property type="entry name" value="Integrase-like_cat_sf"/>
</dbReference>
<name>A0A143HBW7_9BACL</name>
<evidence type="ECO:0000256" key="2">
    <source>
        <dbReference type="ARBA" id="ARBA00022908"/>
    </source>
</evidence>
<dbReference type="SUPFAM" id="SSF56349">
    <property type="entry name" value="DNA breaking-rejoining enzymes"/>
    <property type="match status" value="1"/>
</dbReference>
<dbReference type="KEGG" id="rst:ATY39_07050"/>
<dbReference type="GO" id="GO:0006310">
    <property type="term" value="P:DNA recombination"/>
    <property type="evidence" value="ECO:0007669"/>
    <property type="project" value="UniProtKB-KW"/>
</dbReference>
<dbReference type="Proteomes" id="UP000076021">
    <property type="component" value="Chromosome"/>
</dbReference>
<dbReference type="InterPro" id="IPR002104">
    <property type="entry name" value="Integrase_catalytic"/>
</dbReference>
<sequence length="374" mass="43259">MASVTKRGKRWQYSVSNYIDGVNKPIRKGGFRTKKEAQIAAAELEAKKNKGEIIIEKDIPFAEFFEKWVSTYKSSLHKNTLLRYSNSLNWIKVYFKDKPIQKITAFEYQEFLNWFGEGRSYASVEKLDKHAKACLTYAHDNGYISKNITKGRKLSASNKGKKPSEKHLNYNDSVKLYNYLINNLQHEFRNNYCLLLALVSGARFGELVGLIWNDFDFENNTININKTWDYKKQTGFEATKNEESIRVITIESNTMEKFQQLLSSTGENGDTLVFKSRTINGHSITNEGTNKKLSRILNDLGINQISPHGLRHTHASVLLYKGLTIYYVSERLGHKDIQTTLQSYTHVLDEMRERDDSKALKVFEEMNIYKNKNV</sequence>
<dbReference type="CDD" id="cd01189">
    <property type="entry name" value="INT_ICEBs1_C_like"/>
    <property type="match status" value="1"/>
</dbReference>
<dbReference type="Gene3D" id="1.10.443.10">
    <property type="entry name" value="Intergrase catalytic core"/>
    <property type="match status" value="1"/>
</dbReference>
<evidence type="ECO:0000256" key="3">
    <source>
        <dbReference type="ARBA" id="ARBA00023125"/>
    </source>
</evidence>